<sequence>MSSSVSVDGLSVTAYVAGDVFRDLRAYSSSILFDAWADYGAEIFLCLRPGHAQENGVERNVLGDNCGNLGTGYGGVVSDDDGDPSESSSWNAIGSGGDANEVRRDMWANGVDCGTWANKVDCTWVNEVDCDVSVNEADRDMSANKVDMSVNDDVGRNNDLCRHRANSVEDVHICRKNVSEVDRADPSSQQGHQGQQVLEAALADVRSSVPLEE</sequence>
<name>A0A9P7G9C6_9AGAR</name>
<reference evidence="1" key="2">
    <citation type="submission" date="2021-10" db="EMBL/GenBank/DDBJ databases">
        <title>Phylogenomics reveals ancestral predisposition of the termite-cultivated fungus Termitomyces towards a domesticated lifestyle.</title>
        <authorList>
            <person name="Auxier B."/>
            <person name="Grum-Grzhimaylo A."/>
            <person name="Cardenas M.E."/>
            <person name="Lodge J.D."/>
            <person name="Laessoe T."/>
            <person name="Pedersen O."/>
            <person name="Smith M.E."/>
            <person name="Kuyper T.W."/>
            <person name="Franco-Molano E.A."/>
            <person name="Baroni T.J."/>
            <person name="Aanen D.K."/>
        </authorList>
    </citation>
    <scope>NUCLEOTIDE SEQUENCE</scope>
    <source>
        <strain evidence="1">AP01</strain>
        <tissue evidence="1">Mycelium</tissue>
    </source>
</reference>
<evidence type="ECO:0000313" key="1">
    <source>
        <dbReference type="EMBL" id="KAG5645170.1"/>
    </source>
</evidence>
<dbReference type="EMBL" id="JABCKV010000047">
    <property type="protein sequence ID" value="KAG5645170.1"/>
    <property type="molecule type" value="Genomic_DNA"/>
</dbReference>
<organism evidence="1 2">
    <name type="scientific">Asterophora parasitica</name>
    <dbReference type="NCBI Taxonomy" id="117018"/>
    <lineage>
        <taxon>Eukaryota</taxon>
        <taxon>Fungi</taxon>
        <taxon>Dikarya</taxon>
        <taxon>Basidiomycota</taxon>
        <taxon>Agaricomycotina</taxon>
        <taxon>Agaricomycetes</taxon>
        <taxon>Agaricomycetidae</taxon>
        <taxon>Agaricales</taxon>
        <taxon>Tricholomatineae</taxon>
        <taxon>Lyophyllaceae</taxon>
        <taxon>Asterophora</taxon>
    </lineage>
</organism>
<dbReference type="AlphaFoldDB" id="A0A9P7G9C6"/>
<evidence type="ECO:0000313" key="2">
    <source>
        <dbReference type="Proteomes" id="UP000775547"/>
    </source>
</evidence>
<keyword evidence="2" id="KW-1185">Reference proteome</keyword>
<protein>
    <submittedName>
        <fullName evidence="1">Uncharacterized protein</fullName>
    </submittedName>
</protein>
<gene>
    <name evidence="1" type="ORF">DXG03_006794</name>
</gene>
<proteinExistence type="predicted"/>
<dbReference type="Proteomes" id="UP000775547">
    <property type="component" value="Unassembled WGS sequence"/>
</dbReference>
<accession>A0A9P7G9C6</accession>
<reference evidence="1" key="1">
    <citation type="submission" date="2020-07" db="EMBL/GenBank/DDBJ databases">
        <authorList>
            <person name="Nieuwenhuis M."/>
            <person name="Van De Peppel L.J.J."/>
        </authorList>
    </citation>
    <scope>NUCLEOTIDE SEQUENCE</scope>
    <source>
        <strain evidence="1">AP01</strain>
        <tissue evidence="1">Mycelium</tissue>
    </source>
</reference>
<comment type="caution">
    <text evidence="1">The sequence shown here is derived from an EMBL/GenBank/DDBJ whole genome shotgun (WGS) entry which is preliminary data.</text>
</comment>